<evidence type="ECO:0000313" key="2">
    <source>
        <dbReference type="Proteomes" id="UP000306409"/>
    </source>
</evidence>
<dbReference type="Pfam" id="PF13884">
    <property type="entry name" value="Peptidase_S74"/>
    <property type="match status" value="1"/>
</dbReference>
<protein>
    <submittedName>
        <fullName evidence="1">Tail fiber domain-containing protein</fullName>
    </submittedName>
</protein>
<name>A0A4U7JIA7_9FIRM</name>
<evidence type="ECO:0000313" key="1">
    <source>
        <dbReference type="EMBL" id="QNU68875.1"/>
    </source>
</evidence>
<dbReference type="EMBL" id="CP061336">
    <property type="protein sequence ID" value="QNU68875.1"/>
    <property type="molecule type" value="Genomic_DNA"/>
</dbReference>
<sequence length="827" mass="91306">MCKVIVSGGLALNCVKSTENDGEMISQQIYIYDGHPDSVIDLSECPAFEDIYIYVRYKEEERDYVNEEVDIRNLTSSDLEKGKAQEIHIYERGIISYSTDKPLNIRDNGTDEIKDIILARVKLEIDEKTGYKYIKIVSEYDFDDKTPVRTYSKPAGKTIASQKILFKMSDDAGDMPSIRGIFQEDNSIGLEVDAVNTYFDGSVQVNGDLVVYGNIKNDSSREKELLISNRFVQVNSYSDEWKLQNSGLQVYRGESKEKPDACLMWSEEQQKWQVGYKYKEEGSDEEIDEGFYNLAYGPEWEKLINGSVIDEYHKHTKLYFPSENEAIETDNLGKLSIHGNISLNDNTIWLRSKENAYHGLGWFGIDKTFANLAIDGPALFGLKGGILGTTDGGQKAIISWNSRGNVGIGVPCPVDDKLELAGSLRILSSTNPIKFSSKWTGFPDSTTNCAEICNDTTNHKALMIVGNKSAGQGRKVAIWDRLDVNGTLNVKGDMQLSQALRPSTGKTANNGIIFPNDPGGGSGDAAWIRYYARTGEACTLEIGTSNDADDHIALMASGNVGIGTLNPADDLDVNGYMRIMSGSNPIRFTSKWSGFPDMGKNNYAEICNDTTNFKSLMIAGNRSAGGVRKISIWDTLEVKGSLKVNGNFKTLCAITPSVGKGENNGITFPRDYYGGTGDSAWIRYYSDTARGGGENMTLEIGISNDVGTGGYYGGGDRIRLYASGGVYVDGYLYYSSSRTLKENINRLSAQKAKNILEGLNPVSFNFKGDKEKRTLGFIAEEVPSEVATNDHKAISPMEIITVLTSVVKEQRKLLKTLQKQVEELSKQ</sequence>
<proteinExistence type="predicted"/>
<dbReference type="PROSITE" id="PS51688">
    <property type="entry name" value="ICA"/>
    <property type="match status" value="1"/>
</dbReference>
<dbReference type="AlphaFoldDB" id="A0A4U7JIA7"/>
<dbReference type="KEGG" id="rher:EHE19_012920"/>
<organism evidence="1 2">
    <name type="scientific">Ruminiclostridium herbifermentans</name>
    <dbReference type="NCBI Taxonomy" id="2488810"/>
    <lineage>
        <taxon>Bacteria</taxon>
        <taxon>Bacillati</taxon>
        <taxon>Bacillota</taxon>
        <taxon>Clostridia</taxon>
        <taxon>Eubacteriales</taxon>
        <taxon>Oscillospiraceae</taxon>
        <taxon>Ruminiclostridium</taxon>
    </lineage>
</organism>
<accession>A0A4U7JIA7</accession>
<reference evidence="1 2" key="1">
    <citation type="submission" date="2020-09" db="EMBL/GenBank/DDBJ databases">
        <title>Characterization and genome sequencing of Ruminiclostridium sp. nov. MA18.</title>
        <authorList>
            <person name="Rettenmaier R."/>
            <person name="Kowollik M.-L."/>
            <person name="Liebl W."/>
            <person name="Zverlov V."/>
        </authorList>
    </citation>
    <scope>NUCLEOTIDE SEQUENCE [LARGE SCALE GENOMIC DNA]</scope>
    <source>
        <strain evidence="1 2">MA18</strain>
    </source>
</reference>
<keyword evidence="2" id="KW-1185">Reference proteome</keyword>
<dbReference type="OrthoDB" id="2655407at2"/>
<dbReference type="Proteomes" id="UP000306409">
    <property type="component" value="Chromosome"/>
</dbReference>
<gene>
    <name evidence="1" type="ORF">EHE19_012920</name>
</gene>
<dbReference type="InterPro" id="IPR030392">
    <property type="entry name" value="S74_ICA"/>
</dbReference>